<reference evidence="2" key="1">
    <citation type="submission" date="2014-11" db="EMBL/GenBank/DDBJ databases">
        <authorList>
            <person name="Amaro Gonzalez C."/>
        </authorList>
    </citation>
    <scope>NUCLEOTIDE SEQUENCE</scope>
</reference>
<evidence type="ECO:0000256" key="1">
    <source>
        <dbReference type="SAM" id="MobiDB-lite"/>
    </source>
</evidence>
<evidence type="ECO:0000313" key="2">
    <source>
        <dbReference type="EMBL" id="JAH84395.1"/>
    </source>
</evidence>
<dbReference type="AlphaFoldDB" id="A0A0E9W4A2"/>
<name>A0A0E9W4A2_ANGAN</name>
<protein>
    <submittedName>
        <fullName evidence="2">Uncharacterized protein</fullName>
    </submittedName>
</protein>
<organism evidence="2">
    <name type="scientific">Anguilla anguilla</name>
    <name type="common">European freshwater eel</name>
    <name type="synonym">Muraena anguilla</name>
    <dbReference type="NCBI Taxonomy" id="7936"/>
    <lineage>
        <taxon>Eukaryota</taxon>
        <taxon>Metazoa</taxon>
        <taxon>Chordata</taxon>
        <taxon>Craniata</taxon>
        <taxon>Vertebrata</taxon>
        <taxon>Euteleostomi</taxon>
        <taxon>Actinopterygii</taxon>
        <taxon>Neopterygii</taxon>
        <taxon>Teleostei</taxon>
        <taxon>Anguilliformes</taxon>
        <taxon>Anguillidae</taxon>
        <taxon>Anguilla</taxon>
    </lineage>
</organism>
<accession>A0A0E9W4A2</accession>
<dbReference type="EMBL" id="GBXM01024182">
    <property type="protein sequence ID" value="JAH84395.1"/>
    <property type="molecule type" value="Transcribed_RNA"/>
</dbReference>
<sequence>MSKLSMGTRGRRRHTGSCYATPRLPSLDVPKQQKKRQHTCLQSGQNYLRVGTNST</sequence>
<proteinExistence type="predicted"/>
<feature type="region of interest" description="Disordered" evidence="1">
    <location>
        <begin position="1"/>
        <end position="55"/>
    </location>
</feature>
<reference evidence="2" key="2">
    <citation type="journal article" date="2015" name="Fish Shellfish Immunol.">
        <title>Early steps in the European eel (Anguilla anguilla)-Vibrio vulnificus interaction in the gills: Role of the RtxA13 toxin.</title>
        <authorList>
            <person name="Callol A."/>
            <person name="Pajuelo D."/>
            <person name="Ebbesson L."/>
            <person name="Teles M."/>
            <person name="MacKenzie S."/>
            <person name="Amaro C."/>
        </authorList>
    </citation>
    <scope>NUCLEOTIDE SEQUENCE</scope>
</reference>
<feature type="compositionally biased region" description="Polar residues" evidence="1">
    <location>
        <begin position="39"/>
        <end position="55"/>
    </location>
</feature>